<gene>
    <name evidence="1" type="ORF">BJX67DRAFT_33345</name>
</gene>
<keyword evidence="2" id="KW-1185">Reference proteome</keyword>
<proteinExistence type="predicted"/>
<evidence type="ECO:0000313" key="2">
    <source>
        <dbReference type="Proteomes" id="UP001610432"/>
    </source>
</evidence>
<protein>
    <submittedName>
        <fullName evidence="1">Uncharacterized protein</fullName>
    </submittedName>
</protein>
<dbReference type="RefSeq" id="XP_070880361.1">
    <property type="nucleotide sequence ID" value="XM_071027543.1"/>
</dbReference>
<sequence length="94" mass="10366">MDARREAAVADLVLQLNDTCDSLLSGSRGCNFACSSIMYLYGALTKQMHSNALLSGSTAPFPNINYKCLVQKVLSFTPPVWYSSNTRRQHNCSD</sequence>
<accession>A0ABR4L5J3</accession>
<dbReference type="EMBL" id="JBFXLQ010000114">
    <property type="protein sequence ID" value="KAL2859805.1"/>
    <property type="molecule type" value="Genomic_DNA"/>
</dbReference>
<name>A0ABR4L5J3_9EURO</name>
<dbReference type="Proteomes" id="UP001610432">
    <property type="component" value="Unassembled WGS sequence"/>
</dbReference>
<organism evidence="1 2">
    <name type="scientific">Aspergillus lucknowensis</name>
    <dbReference type="NCBI Taxonomy" id="176173"/>
    <lineage>
        <taxon>Eukaryota</taxon>
        <taxon>Fungi</taxon>
        <taxon>Dikarya</taxon>
        <taxon>Ascomycota</taxon>
        <taxon>Pezizomycotina</taxon>
        <taxon>Eurotiomycetes</taxon>
        <taxon>Eurotiomycetidae</taxon>
        <taxon>Eurotiales</taxon>
        <taxon>Aspergillaceae</taxon>
        <taxon>Aspergillus</taxon>
        <taxon>Aspergillus subgen. Nidulantes</taxon>
    </lineage>
</organism>
<evidence type="ECO:0000313" key="1">
    <source>
        <dbReference type="EMBL" id="KAL2859805.1"/>
    </source>
</evidence>
<reference evidence="1 2" key="1">
    <citation type="submission" date="2024-07" db="EMBL/GenBank/DDBJ databases">
        <title>Section-level genome sequencing and comparative genomics of Aspergillus sections Usti and Cavernicolus.</title>
        <authorList>
            <consortium name="Lawrence Berkeley National Laboratory"/>
            <person name="Nybo J.L."/>
            <person name="Vesth T.C."/>
            <person name="Theobald S."/>
            <person name="Frisvad J.C."/>
            <person name="Larsen T.O."/>
            <person name="Kjaerboelling I."/>
            <person name="Rothschild-Mancinelli K."/>
            <person name="Lyhne E.K."/>
            <person name="Kogle M.E."/>
            <person name="Barry K."/>
            <person name="Clum A."/>
            <person name="Na H."/>
            <person name="Ledsgaard L."/>
            <person name="Lin J."/>
            <person name="Lipzen A."/>
            <person name="Kuo A."/>
            <person name="Riley R."/>
            <person name="Mondo S."/>
            <person name="Labutti K."/>
            <person name="Haridas S."/>
            <person name="Pangalinan J."/>
            <person name="Salamov A.A."/>
            <person name="Simmons B.A."/>
            <person name="Magnuson J.K."/>
            <person name="Chen J."/>
            <person name="Drula E."/>
            <person name="Henrissat B."/>
            <person name="Wiebenga A."/>
            <person name="Lubbers R.J."/>
            <person name="Gomes A.C."/>
            <person name="Macurrencykelacurrency M.R."/>
            <person name="Stajich J."/>
            <person name="Grigoriev I.V."/>
            <person name="Mortensen U.H."/>
            <person name="De Vries R.P."/>
            <person name="Baker S.E."/>
            <person name="Andersen M.R."/>
        </authorList>
    </citation>
    <scope>NUCLEOTIDE SEQUENCE [LARGE SCALE GENOMIC DNA]</scope>
    <source>
        <strain evidence="1 2">CBS 449.75</strain>
    </source>
</reference>
<comment type="caution">
    <text evidence="1">The sequence shown here is derived from an EMBL/GenBank/DDBJ whole genome shotgun (WGS) entry which is preliminary data.</text>
</comment>
<dbReference type="GeneID" id="98142615"/>